<evidence type="ECO:0000256" key="4">
    <source>
        <dbReference type="ARBA" id="ARBA00021581"/>
    </source>
</evidence>
<dbReference type="GO" id="GO:0046677">
    <property type="term" value="P:response to antibiotic"/>
    <property type="evidence" value="ECO:0007669"/>
    <property type="project" value="UniProtKB-UniRule"/>
</dbReference>
<dbReference type="GO" id="GO:0008360">
    <property type="term" value="P:regulation of cell shape"/>
    <property type="evidence" value="ECO:0007669"/>
    <property type="project" value="UniProtKB-KW"/>
</dbReference>
<evidence type="ECO:0000256" key="10">
    <source>
        <dbReference type="ARBA" id="ARBA00023251"/>
    </source>
</evidence>
<feature type="transmembrane region" description="Helical" evidence="14">
    <location>
        <begin position="82"/>
        <end position="106"/>
    </location>
</feature>
<comment type="similarity">
    <text evidence="2 14">Belongs to the UppP family.</text>
</comment>
<dbReference type="OrthoDB" id="9808289at2"/>
<evidence type="ECO:0000256" key="1">
    <source>
        <dbReference type="ARBA" id="ARBA00004651"/>
    </source>
</evidence>
<comment type="subcellular location">
    <subcellularLocation>
        <location evidence="1 14">Cell membrane</location>
        <topology evidence="1 14">Multi-pass membrane protein</topology>
    </subcellularLocation>
</comment>
<comment type="function">
    <text evidence="14">Catalyzes the dephosphorylation of undecaprenyl diphosphate (UPP). Confers resistance to bacitracin.</text>
</comment>
<sequence length="267" mass="28710">MPLFHIILVAALQGVTEFLPISSSGHLILLPKLTGLQDQGQMMDVAVHVGTLLAVMIYFWGDLRDAIIGLGRLLRGRADTPGARLALLLVIATVPVIAFGVLLQLTGLEDKMRSITVIGWTTLVFGLVLYWSDQTGKSVKTADDWTVKDAITLGFWQAVALIPGTSRSGITITGARFLGYERRDAAKVSMLMSVPTIFASGVFLGGKVALDADLALLRDGAIAALFAFGAALLALSLMMRLLRSVSFTPYVIYRIILGLSLLGFTYL</sequence>
<evidence type="ECO:0000313" key="15">
    <source>
        <dbReference type="EMBL" id="SFN55090.1"/>
    </source>
</evidence>
<keyword evidence="14" id="KW-0133">Cell shape</keyword>
<evidence type="ECO:0000313" key="16">
    <source>
        <dbReference type="Proteomes" id="UP000198599"/>
    </source>
</evidence>
<keyword evidence="14" id="KW-0573">Peptidoglycan synthesis</keyword>
<comment type="miscellaneous">
    <text evidence="14">Bacitracin is thought to be involved in the inhibition of peptidoglycan synthesis by sequestering undecaprenyl diphosphate, thereby reducing the pool of lipid carrier available.</text>
</comment>
<dbReference type="EMBL" id="FOVP01000004">
    <property type="protein sequence ID" value="SFN55090.1"/>
    <property type="molecule type" value="Genomic_DNA"/>
</dbReference>
<name>A0A1I4ZYB0_9RHOB</name>
<dbReference type="PANTHER" id="PTHR30622">
    <property type="entry name" value="UNDECAPRENYL-DIPHOSPHATASE"/>
    <property type="match status" value="1"/>
</dbReference>
<evidence type="ECO:0000256" key="11">
    <source>
        <dbReference type="ARBA" id="ARBA00032707"/>
    </source>
</evidence>
<keyword evidence="9 14" id="KW-0472">Membrane</keyword>
<evidence type="ECO:0000256" key="13">
    <source>
        <dbReference type="ARBA" id="ARBA00047594"/>
    </source>
</evidence>
<keyword evidence="7 14" id="KW-0378">Hydrolase</keyword>
<feature type="transmembrane region" description="Helical" evidence="14">
    <location>
        <begin position="216"/>
        <end position="235"/>
    </location>
</feature>
<dbReference type="GO" id="GO:0050380">
    <property type="term" value="F:undecaprenyl-diphosphatase activity"/>
    <property type="evidence" value="ECO:0007669"/>
    <property type="project" value="UniProtKB-UniRule"/>
</dbReference>
<dbReference type="STRING" id="1005928.SAMN04487859_104211"/>
<evidence type="ECO:0000256" key="7">
    <source>
        <dbReference type="ARBA" id="ARBA00022801"/>
    </source>
</evidence>
<comment type="catalytic activity">
    <reaction evidence="13 14">
        <text>di-trans,octa-cis-undecaprenyl diphosphate + H2O = di-trans,octa-cis-undecaprenyl phosphate + phosphate + H(+)</text>
        <dbReference type="Rhea" id="RHEA:28094"/>
        <dbReference type="ChEBI" id="CHEBI:15377"/>
        <dbReference type="ChEBI" id="CHEBI:15378"/>
        <dbReference type="ChEBI" id="CHEBI:43474"/>
        <dbReference type="ChEBI" id="CHEBI:58405"/>
        <dbReference type="ChEBI" id="CHEBI:60392"/>
        <dbReference type="EC" id="3.6.1.27"/>
    </reaction>
</comment>
<keyword evidence="10 14" id="KW-0046">Antibiotic resistance</keyword>
<evidence type="ECO:0000256" key="9">
    <source>
        <dbReference type="ARBA" id="ARBA00023136"/>
    </source>
</evidence>
<evidence type="ECO:0000256" key="12">
    <source>
        <dbReference type="ARBA" id="ARBA00032932"/>
    </source>
</evidence>
<evidence type="ECO:0000256" key="5">
    <source>
        <dbReference type="ARBA" id="ARBA00022475"/>
    </source>
</evidence>
<dbReference type="AlphaFoldDB" id="A0A1I4ZYB0"/>
<dbReference type="GO" id="GO:0005886">
    <property type="term" value="C:plasma membrane"/>
    <property type="evidence" value="ECO:0007669"/>
    <property type="project" value="UniProtKB-SubCell"/>
</dbReference>
<dbReference type="Proteomes" id="UP000198599">
    <property type="component" value="Unassembled WGS sequence"/>
</dbReference>
<dbReference type="GO" id="GO:0071555">
    <property type="term" value="P:cell wall organization"/>
    <property type="evidence" value="ECO:0007669"/>
    <property type="project" value="UniProtKB-KW"/>
</dbReference>
<feature type="transmembrane region" description="Helical" evidence="14">
    <location>
        <begin position="188"/>
        <end position="210"/>
    </location>
</feature>
<organism evidence="15 16">
    <name type="scientific">Roseovarius lutimaris</name>
    <dbReference type="NCBI Taxonomy" id="1005928"/>
    <lineage>
        <taxon>Bacteria</taxon>
        <taxon>Pseudomonadati</taxon>
        <taxon>Pseudomonadota</taxon>
        <taxon>Alphaproteobacteria</taxon>
        <taxon>Rhodobacterales</taxon>
        <taxon>Roseobacteraceae</taxon>
        <taxon>Roseovarius</taxon>
    </lineage>
</organism>
<evidence type="ECO:0000256" key="14">
    <source>
        <dbReference type="HAMAP-Rule" id="MF_01006"/>
    </source>
</evidence>
<dbReference type="Pfam" id="PF02673">
    <property type="entry name" value="BacA"/>
    <property type="match status" value="1"/>
</dbReference>
<keyword evidence="8 14" id="KW-1133">Transmembrane helix</keyword>
<feature type="transmembrane region" description="Helical" evidence="14">
    <location>
        <begin position="42"/>
        <end position="61"/>
    </location>
</feature>
<dbReference type="EC" id="3.6.1.27" evidence="3 14"/>
<keyword evidence="6 14" id="KW-0812">Transmembrane</keyword>
<dbReference type="HAMAP" id="MF_01006">
    <property type="entry name" value="Undec_diphosphatase"/>
    <property type="match status" value="1"/>
</dbReference>
<feature type="transmembrane region" description="Helical" evidence="14">
    <location>
        <begin position="112"/>
        <end position="131"/>
    </location>
</feature>
<keyword evidence="5 14" id="KW-1003">Cell membrane</keyword>
<evidence type="ECO:0000256" key="8">
    <source>
        <dbReference type="ARBA" id="ARBA00022989"/>
    </source>
</evidence>
<reference evidence="16" key="1">
    <citation type="submission" date="2016-10" db="EMBL/GenBank/DDBJ databases">
        <authorList>
            <person name="Varghese N."/>
            <person name="Submissions S."/>
        </authorList>
    </citation>
    <scope>NUCLEOTIDE SEQUENCE [LARGE SCALE GENOMIC DNA]</scope>
    <source>
        <strain evidence="16">DSM 28463</strain>
    </source>
</reference>
<dbReference type="GO" id="GO:0009252">
    <property type="term" value="P:peptidoglycan biosynthetic process"/>
    <property type="evidence" value="ECO:0007669"/>
    <property type="project" value="UniProtKB-KW"/>
</dbReference>
<dbReference type="NCBIfam" id="NF001393">
    <property type="entry name" value="PRK00281.2-4"/>
    <property type="match status" value="1"/>
</dbReference>
<keyword evidence="16" id="KW-1185">Reference proteome</keyword>
<dbReference type="PANTHER" id="PTHR30622:SF4">
    <property type="entry name" value="UNDECAPRENYL-DIPHOSPHATASE"/>
    <property type="match status" value="1"/>
</dbReference>
<evidence type="ECO:0000256" key="2">
    <source>
        <dbReference type="ARBA" id="ARBA00010621"/>
    </source>
</evidence>
<keyword evidence="14" id="KW-0961">Cell wall biogenesis/degradation</keyword>
<proteinExistence type="inferred from homology"/>
<dbReference type="RefSeq" id="WP_092835492.1">
    <property type="nucleotide sequence ID" value="NZ_FOVP01000004.1"/>
</dbReference>
<accession>A0A1I4ZYB0</accession>
<dbReference type="InterPro" id="IPR003824">
    <property type="entry name" value="UppP"/>
</dbReference>
<feature type="transmembrane region" description="Helical" evidence="14">
    <location>
        <begin position="247"/>
        <end position="266"/>
    </location>
</feature>
<protein>
    <recommendedName>
        <fullName evidence="4 14">Undecaprenyl-diphosphatase</fullName>
        <ecNumber evidence="3 14">3.6.1.27</ecNumber>
    </recommendedName>
    <alternativeName>
        <fullName evidence="12 14">Bacitracin resistance protein</fullName>
    </alternativeName>
    <alternativeName>
        <fullName evidence="11 14">Undecaprenyl pyrophosphate phosphatase</fullName>
    </alternativeName>
</protein>
<evidence type="ECO:0000256" key="6">
    <source>
        <dbReference type="ARBA" id="ARBA00022692"/>
    </source>
</evidence>
<evidence type="ECO:0000256" key="3">
    <source>
        <dbReference type="ARBA" id="ARBA00012374"/>
    </source>
</evidence>
<gene>
    <name evidence="14" type="primary">uppP</name>
    <name evidence="15" type="ORF">SAMN04487859_104211</name>
</gene>